<organism evidence="1 2">
    <name type="scientific">Eubacterium callanderi</name>
    <dbReference type="NCBI Taxonomy" id="53442"/>
    <lineage>
        <taxon>Bacteria</taxon>
        <taxon>Bacillati</taxon>
        <taxon>Bacillota</taxon>
        <taxon>Clostridia</taxon>
        <taxon>Eubacteriales</taxon>
        <taxon>Eubacteriaceae</taxon>
        <taxon>Eubacterium</taxon>
    </lineage>
</organism>
<proteinExistence type="predicted"/>
<dbReference type="SUPFAM" id="SSF52540">
    <property type="entry name" value="P-loop containing nucleoside triphosphate hydrolases"/>
    <property type="match status" value="1"/>
</dbReference>
<name>A0AB74F938_9FIRM</name>
<dbReference type="Pfam" id="PF13479">
    <property type="entry name" value="AAA_24"/>
    <property type="match status" value="1"/>
</dbReference>
<dbReference type="InterPro" id="IPR027417">
    <property type="entry name" value="P-loop_NTPase"/>
</dbReference>
<protein>
    <submittedName>
        <fullName evidence="1">AAA domain-containing protein</fullName>
    </submittedName>
</protein>
<evidence type="ECO:0000313" key="1">
    <source>
        <dbReference type="EMBL" id="SHM58515.1"/>
    </source>
</evidence>
<comment type="caution">
    <text evidence="1">The sequence shown here is derived from an EMBL/GenBank/DDBJ whole genome shotgun (WGS) entry which is preliminary data.</text>
</comment>
<dbReference type="RefSeq" id="WP_073383742.1">
    <property type="nucleotide sequence ID" value="NZ_FRBP01000023.1"/>
</dbReference>
<dbReference type="AlphaFoldDB" id="A0AB74F938"/>
<accession>A0AB74F938</accession>
<gene>
    <name evidence="1" type="ORF">SAMN04515649_1236</name>
</gene>
<evidence type="ECO:0000313" key="2">
    <source>
        <dbReference type="Proteomes" id="UP000184012"/>
    </source>
</evidence>
<sequence>MEIITGKIQTAKKVAVYGPEGIGKSTFAAQFPDPLFIDTEGSTNDMDVKRLQRPSSWTMLMEQVNYVKKTPGLCKTLVLDTADWAEMLCMNEVCAKAQKKGIEDFGYGKGYVYLSEEFGRLLNLLEEIVRSGIHVVLNAHALIRKFDQPDEMGSYDRWELKLQKKTAPLVKEWADMLLFANYKVYVVNVDGQGAEKGKNKASGGKRVMYTSHMPSWDAKNRQGLPPELPFEYAQIAHIIEGVKTAPAQGQQKNLQLATVKTQTETPNTPPENRLRYWYNKETDTASYTADGSQPSDPALSEVTKEEYDAFMQYKEALEGIETSAIETLGDPDFHEIPETAPGIPRALADLMQENQVTEGEIQAVVALKGYYPKDTPIANYEPDFVSGVLVGAWPQVFSMIKQTRKGA</sequence>
<reference evidence="1 2" key="1">
    <citation type="submission" date="2016-11" db="EMBL/GenBank/DDBJ databases">
        <authorList>
            <person name="Varghese N."/>
            <person name="Submissions S."/>
        </authorList>
    </citation>
    <scope>NUCLEOTIDE SEQUENCE [LARGE SCALE GENOMIC DNA]</scope>
    <source>
        <strain evidence="1 2">FD</strain>
    </source>
</reference>
<dbReference type="Proteomes" id="UP000184012">
    <property type="component" value="Unassembled WGS sequence"/>
</dbReference>
<dbReference type="EMBL" id="FRBP01000023">
    <property type="protein sequence ID" value="SHM58515.1"/>
    <property type="molecule type" value="Genomic_DNA"/>
</dbReference>